<feature type="region of interest" description="Disordered" evidence="2">
    <location>
        <begin position="287"/>
        <end position="309"/>
    </location>
</feature>
<evidence type="ECO:0000256" key="2">
    <source>
        <dbReference type="SAM" id="MobiDB-lite"/>
    </source>
</evidence>
<feature type="region of interest" description="Disordered" evidence="2">
    <location>
        <begin position="1"/>
        <end position="136"/>
    </location>
</feature>
<reference evidence="4" key="1">
    <citation type="journal article" date="2020" name="mSystems">
        <title>Genome- and Community-Level Interaction Insights into Carbon Utilization and Element Cycling Functions of Hydrothermarchaeota in Hydrothermal Sediment.</title>
        <authorList>
            <person name="Zhou Z."/>
            <person name="Liu Y."/>
            <person name="Xu W."/>
            <person name="Pan J."/>
            <person name="Luo Z.H."/>
            <person name="Li M."/>
        </authorList>
    </citation>
    <scope>NUCLEOTIDE SEQUENCE</scope>
    <source>
        <strain evidence="4">SpSt-997</strain>
    </source>
</reference>
<dbReference type="Gene3D" id="3.30.1330.60">
    <property type="entry name" value="OmpA-like domain"/>
    <property type="match status" value="1"/>
</dbReference>
<dbReference type="EMBL" id="DTQM01000098">
    <property type="protein sequence ID" value="HGC42611.1"/>
    <property type="molecule type" value="Genomic_DNA"/>
</dbReference>
<evidence type="ECO:0000259" key="3">
    <source>
        <dbReference type="PROSITE" id="PS51123"/>
    </source>
</evidence>
<comment type="caution">
    <text evidence="4">The sequence shown here is derived from an EMBL/GenBank/DDBJ whole genome shotgun (WGS) entry which is preliminary data.</text>
</comment>
<dbReference type="AlphaFoldDB" id="A0A8J4M5E7"/>
<protein>
    <submittedName>
        <fullName evidence="4">Chemotaxis protein MotB</fullName>
    </submittedName>
</protein>
<evidence type="ECO:0000313" key="4">
    <source>
        <dbReference type="EMBL" id="HGC42611.1"/>
    </source>
</evidence>
<dbReference type="PROSITE" id="PS51123">
    <property type="entry name" value="OMPA_2"/>
    <property type="match status" value="1"/>
</dbReference>
<dbReference type="PANTHER" id="PTHR30329:SF21">
    <property type="entry name" value="LIPOPROTEIN YIAD-RELATED"/>
    <property type="match status" value="1"/>
</dbReference>
<dbReference type="PANTHER" id="PTHR30329">
    <property type="entry name" value="STATOR ELEMENT OF FLAGELLAR MOTOR COMPLEX"/>
    <property type="match status" value="1"/>
</dbReference>
<feature type="domain" description="OmpA-like" evidence="3">
    <location>
        <begin position="167"/>
        <end position="285"/>
    </location>
</feature>
<evidence type="ECO:0000256" key="1">
    <source>
        <dbReference type="PROSITE-ProRule" id="PRU00473"/>
    </source>
</evidence>
<feature type="compositionally biased region" description="Low complexity" evidence="2">
    <location>
        <begin position="70"/>
        <end position="97"/>
    </location>
</feature>
<dbReference type="InterPro" id="IPR006665">
    <property type="entry name" value="OmpA-like"/>
</dbReference>
<organism evidence="4">
    <name type="scientific">Acidicaldus sp</name>
    <dbReference type="NCBI Taxonomy" id="1872105"/>
    <lineage>
        <taxon>Bacteria</taxon>
        <taxon>Pseudomonadati</taxon>
        <taxon>Pseudomonadota</taxon>
        <taxon>Alphaproteobacteria</taxon>
        <taxon>Acetobacterales</taxon>
        <taxon>Acetobacteraceae</taxon>
        <taxon>Acidicaldus</taxon>
    </lineage>
</organism>
<gene>
    <name evidence="4" type="ORF">ENY07_05230</name>
</gene>
<name>A0A8J4M5E7_9PROT</name>
<keyword evidence="1" id="KW-0472">Membrane</keyword>
<feature type="compositionally biased region" description="Pro residues" evidence="2">
    <location>
        <begin position="98"/>
        <end position="118"/>
    </location>
</feature>
<feature type="compositionally biased region" description="Polar residues" evidence="2">
    <location>
        <begin position="300"/>
        <end position="309"/>
    </location>
</feature>
<dbReference type="SUPFAM" id="SSF103088">
    <property type="entry name" value="OmpA-like"/>
    <property type="match status" value="1"/>
</dbReference>
<dbReference type="InterPro" id="IPR050330">
    <property type="entry name" value="Bact_OuterMem_StrucFunc"/>
</dbReference>
<dbReference type="Pfam" id="PF00691">
    <property type="entry name" value="OmpA"/>
    <property type="match status" value="1"/>
</dbReference>
<dbReference type="GO" id="GO:0016020">
    <property type="term" value="C:membrane"/>
    <property type="evidence" value="ECO:0007669"/>
    <property type="project" value="UniProtKB-UniRule"/>
</dbReference>
<dbReference type="InterPro" id="IPR036737">
    <property type="entry name" value="OmpA-like_sf"/>
</dbReference>
<sequence>MVSNRGAAQVTAGAAEESPDTDQDGDQTPARVQMDPDPTEDVNASGQAAAGSGGGLPGNARTFRAETGKPSLGDSGPDAPGGARAPATTPAATTPATATPPPLPPAPAAATTSPPPPSETAKNGEAARAEEAAFQQAAREIKAAIENDPGLREFAKQLAIDETPEGLRIQILDEEKRPMFDFGASAPNERAQKLLAKIAPALARLPERLSIAGYTDAAPYRGVGKSNWDLSTERANATRHFLADSGLPESRFETVTGHADHQLLLPGDPLAAANRRIAVVVLRAAASPPKPAQHAPADAPTTQFVNTPK</sequence>
<dbReference type="CDD" id="cd07185">
    <property type="entry name" value="OmpA_C-like"/>
    <property type="match status" value="1"/>
</dbReference>
<proteinExistence type="predicted"/>
<accession>A0A8J4M5E7</accession>